<sequence>MDDKKEKSAAYSPDYPSEEDTEDDEIDYSVKPDFYDPDLDTKDETWVHNRIKGRTSDAILSCPACFTILCLDCQQHEKYPTQFRAMFVENCKIKDNQILREKKRKRKNSGGSISLTNASNISETAAIFKPVCCLVCSTEVGVLDEDEVYHFFNVLAINYAKVVSIFQFWEIAGPDLRSYFAPFCLILVDFYPFNKEAELQSKKIFFSLLSPISYPGRKEEDSDEASSQPCSWTTTKCKIKTRQPNPTRKGQRNRKKTQGRYGFSSSIA</sequence>
<feature type="compositionally biased region" description="Acidic residues" evidence="1">
    <location>
        <begin position="16"/>
        <end position="27"/>
    </location>
</feature>
<feature type="compositionally biased region" description="Basic residues" evidence="1">
    <location>
        <begin position="249"/>
        <end position="258"/>
    </location>
</feature>
<name>A0AAV7E2C2_ARIFI</name>
<feature type="compositionally biased region" description="Polar residues" evidence="1">
    <location>
        <begin position="225"/>
        <end position="248"/>
    </location>
</feature>
<proteinExistence type="predicted"/>
<comment type="caution">
    <text evidence="2">The sequence shown here is derived from an EMBL/GenBank/DDBJ whole genome shotgun (WGS) entry which is preliminary data.</text>
</comment>
<dbReference type="PANTHER" id="PTHR15967">
    <property type="entry name" value="E2F-ASSOCIATED PHOSPHOPROTEIN"/>
    <property type="match status" value="1"/>
</dbReference>
<feature type="region of interest" description="Disordered" evidence="1">
    <location>
        <begin position="218"/>
        <end position="268"/>
    </location>
</feature>
<dbReference type="AlphaFoldDB" id="A0AAV7E2C2"/>
<dbReference type="EMBL" id="JAINDJ010000007">
    <property type="protein sequence ID" value="KAG9441961.1"/>
    <property type="molecule type" value="Genomic_DNA"/>
</dbReference>
<feature type="region of interest" description="Disordered" evidence="1">
    <location>
        <begin position="1"/>
        <end position="29"/>
    </location>
</feature>
<evidence type="ECO:0008006" key="4">
    <source>
        <dbReference type="Google" id="ProtNLM"/>
    </source>
</evidence>
<dbReference type="Pfam" id="PF10238">
    <property type="entry name" value="Eapp_C"/>
    <property type="match status" value="1"/>
</dbReference>
<dbReference type="InterPro" id="IPR019370">
    <property type="entry name" value="E2F-assoc_phosphoprotein"/>
</dbReference>
<evidence type="ECO:0000256" key="1">
    <source>
        <dbReference type="SAM" id="MobiDB-lite"/>
    </source>
</evidence>
<accession>A0AAV7E2C2</accession>
<keyword evidence="3" id="KW-1185">Reference proteome</keyword>
<dbReference type="GO" id="GO:0005634">
    <property type="term" value="C:nucleus"/>
    <property type="evidence" value="ECO:0007669"/>
    <property type="project" value="TreeGrafter"/>
</dbReference>
<organism evidence="2 3">
    <name type="scientific">Aristolochia fimbriata</name>
    <name type="common">White veined hardy Dutchman's pipe vine</name>
    <dbReference type="NCBI Taxonomy" id="158543"/>
    <lineage>
        <taxon>Eukaryota</taxon>
        <taxon>Viridiplantae</taxon>
        <taxon>Streptophyta</taxon>
        <taxon>Embryophyta</taxon>
        <taxon>Tracheophyta</taxon>
        <taxon>Spermatophyta</taxon>
        <taxon>Magnoliopsida</taxon>
        <taxon>Magnoliidae</taxon>
        <taxon>Piperales</taxon>
        <taxon>Aristolochiaceae</taxon>
        <taxon>Aristolochia</taxon>
    </lineage>
</organism>
<reference evidence="2 3" key="1">
    <citation type="submission" date="2021-07" db="EMBL/GenBank/DDBJ databases">
        <title>The Aristolochia fimbriata genome: insights into angiosperm evolution, floral development and chemical biosynthesis.</title>
        <authorList>
            <person name="Jiao Y."/>
        </authorList>
    </citation>
    <scope>NUCLEOTIDE SEQUENCE [LARGE SCALE GENOMIC DNA]</scope>
    <source>
        <strain evidence="2">IBCAS-2021</strain>
        <tissue evidence="2">Leaf</tissue>
    </source>
</reference>
<dbReference type="Proteomes" id="UP000825729">
    <property type="component" value="Unassembled WGS sequence"/>
</dbReference>
<evidence type="ECO:0000313" key="2">
    <source>
        <dbReference type="EMBL" id="KAG9441961.1"/>
    </source>
</evidence>
<protein>
    <recommendedName>
        <fullName evidence="4">E2F-associated phosphoprotein</fullName>
    </recommendedName>
</protein>
<gene>
    <name evidence="2" type="ORF">H6P81_017815</name>
</gene>
<evidence type="ECO:0000313" key="3">
    <source>
        <dbReference type="Proteomes" id="UP000825729"/>
    </source>
</evidence>
<dbReference type="PANTHER" id="PTHR15967:SF0">
    <property type="entry name" value="E2F-ASSOCIATED PHOSPHOPROTEIN"/>
    <property type="match status" value="1"/>
</dbReference>